<dbReference type="EMBL" id="JBDJPC010000007">
    <property type="protein sequence ID" value="KAL1494540.1"/>
    <property type="molecule type" value="Genomic_DNA"/>
</dbReference>
<dbReference type="InterPro" id="IPR000058">
    <property type="entry name" value="Znf_AN1"/>
</dbReference>
<evidence type="ECO:0000313" key="9">
    <source>
        <dbReference type="Proteomes" id="UP001566132"/>
    </source>
</evidence>
<dbReference type="Pfam" id="PF00240">
    <property type="entry name" value="ubiquitin"/>
    <property type="match status" value="1"/>
</dbReference>
<dbReference type="PANTHER" id="PTHR46728:SF1">
    <property type="entry name" value="AN1-TYPE ZINC FINGER PROTEIN 4"/>
    <property type="match status" value="1"/>
</dbReference>
<evidence type="ECO:0000256" key="3">
    <source>
        <dbReference type="ARBA" id="ARBA00022833"/>
    </source>
</evidence>
<feature type="region of interest" description="Disordered" evidence="5">
    <location>
        <begin position="265"/>
        <end position="291"/>
    </location>
</feature>
<keyword evidence="3" id="KW-0862">Zinc</keyword>
<keyword evidence="2 4" id="KW-0863">Zinc-finger</keyword>
<keyword evidence="9" id="KW-1185">Reference proteome</keyword>
<dbReference type="PANTHER" id="PTHR46728">
    <property type="entry name" value="AN1-TYPE ZINC FINGER PROTEIN 4"/>
    <property type="match status" value="1"/>
</dbReference>
<dbReference type="SUPFAM" id="SSF54236">
    <property type="entry name" value="Ubiquitin-like"/>
    <property type="match status" value="1"/>
</dbReference>
<evidence type="ECO:0000259" key="6">
    <source>
        <dbReference type="PROSITE" id="PS50053"/>
    </source>
</evidence>
<dbReference type="Proteomes" id="UP001566132">
    <property type="component" value="Unassembled WGS sequence"/>
</dbReference>
<evidence type="ECO:0000256" key="4">
    <source>
        <dbReference type="PROSITE-ProRule" id="PRU00449"/>
    </source>
</evidence>
<gene>
    <name evidence="8" type="ORF">ABEB36_010122</name>
</gene>
<organism evidence="8 9">
    <name type="scientific">Hypothenemus hampei</name>
    <name type="common">Coffee berry borer</name>
    <dbReference type="NCBI Taxonomy" id="57062"/>
    <lineage>
        <taxon>Eukaryota</taxon>
        <taxon>Metazoa</taxon>
        <taxon>Ecdysozoa</taxon>
        <taxon>Arthropoda</taxon>
        <taxon>Hexapoda</taxon>
        <taxon>Insecta</taxon>
        <taxon>Pterygota</taxon>
        <taxon>Neoptera</taxon>
        <taxon>Endopterygota</taxon>
        <taxon>Coleoptera</taxon>
        <taxon>Polyphaga</taxon>
        <taxon>Cucujiformia</taxon>
        <taxon>Curculionidae</taxon>
        <taxon>Scolytinae</taxon>
        <taxon>Hypothenemus</taxon>
    </lineage>
</organism>
<protein>
    <recommendedName>
        <fullName evidence="10">AN1-type zinc finger and ubiquitin domain-containing protein 1</fullName>
    </recommendedName>
</protein>
<dbReference type="InterPro" id="IPR019956">
    <property type="entry name" value="Ubiquitin_dom"/>
</dbReference>
<feature type="domain" description="AN1-type" evidence="7">
    <location>
        <begin position="798"/>
        <end position="845"/>
    </location>
</feature>
<dbReference type="GO" id="GO:0008270">
    <property type="term" value="F:zinc ion binding"/>
    <property type="evidence" value="ECO:0007669"/>
    <property type="project" value="UniProtKB-KW"/>
</dbReference>
<dbReference type="InterPro" id="IPR053061">
    <property type="entry name" value="AN1-type_zinc_finger"/>
</dbReference>
<dbReference type="SMART" id="SM00213">
    <property type="entry name" value="UBQ"/>
    <property type="match status" value="1"/>
</dbReference>
<dbReference type="Gene3D" id="3.10.20.90">
    <property type="entry name" value="Phosphatidylinositol 3-kinase Catalytic Subunit, Chain A, domain 1"/>
    <property type="match status" value="1"/>
</dbReference>
<proteinExistence type="predicted"/>
<feature type="domain" description="Ubiquitin-like" evidence="6">
    <location>
        <begin position="15"/>
        <end position="90"/>
    </location>
</feature>
<evidence type="ECO:0000256" key="1">
    <source>
        <dbReference type="ARBA" id="ARBA00022723"/>
    </source>
</evidence>
<evidence type="ECO:0000256" key="5">
    <source>
        <dbReference type="SAM" id="MobiDB-lite"/>
    </source>
</evidence>
<dbReference type="Pfam" id="PF01428">
    <property type="entry name" value="zf-AN1"/>
    <property type="match status" value="1"/>
</dbReference>
<keyword evidence="1" id="KW-0479">Metal-binding</keyword>
<dbReference type="AlphaFoldDB" id="A0ABD1EIL3"/>
<dbReference type="InterPro" id="IPR035896">
    <property type="entry name" value="AN1-like_Znf"/>
</dbReference>
<dbReference type="SMART" id="SM00154">
    <property type="entry name" value="ZnF_AN1"/>
    <property type="match status" value="1"/>
</dbReference>
<evidence type="ECO:0000259" key="7">
    <source>
        <dbReference type="PROSITE" id="PS51039"/>
    </source>
</evidence>
<comment type="caution">
    <text evidence="8">The sequence shown here is derived from an EMBL/GenBank/DDBJ whole genome shotgun (WGS) entry which is preliminary data.</text>
</comment>
<reference evidence="8 9" key="1">
    <citation type="submission" date="2024-05" db="EMBL/GenBank/DDBJ databases">
        <title>Genetic variation in Jamaican populations of the coffee berry borer (Hypothenemus hampei).</title>
        <authorList>
            <person name="Errbii M."/>
            <person name="Myrie A."/>
        </authorList>
    </citation>
    <scope>NUCLEOTIDE SEQUENCE [LARGE SCALE GENOMIC DNA]</scope>
    <source>
        <strain evidence="8">JA-Hopewell-2020-01-JO</strain>
        <tissue evidence="8">Whole body</tissue>
    </source>
</reference>
<evidence type="ECO:0000313" key="8">
    <source>
        <dbReference type="EMBL" id="KAL1494540.1"/>
    </source>
</evidence>
<evidence type="ECO:0000256" key="2">
    <source>
        <dbReference type="ARBA" id="ARBA00022771"/>
    </source>
</evidence>
<dbReference type="InterPro" id="IPR000626">
    <property type="entry name" value="Ubiquitin-like_dom"/>
</dbReference>
<dbReference type="PROSITE" id="PS50053">
    <property type="entry name" value="UBIQUITIN_2"/>
    <property type="match status" value="1"/>
</dbReference>
<dbReference type="PROSITE" id="PS51039">
    <property type="entry name" value="ZF_AN1"/>
    <property type="match status" value="1"/>
</dbReference>
<sequence>MSEDGFLDSFEEPNIEIQIKTLLGTTFDIKVSSNDTVGAIKKKIYRVEGIPVYHQNLIFQSKELKDTAKLCDSGIRDGSVLTLVSAMRGGPISTRRLSVTCEHYLLRELKELLENSRDDMTPGSKVSVLVFKEGDIINLLRVIENEDGSYSPYNDCPISPPTKPSRRDTLEAFERLVEDTEMCTKVATLKKKIEQMNLRKQNKNKGDGDWKHCTINDKDDKGKHMSYKFLEECTGEMLDSIDLPIFDRNIDEGNQSECEELALKDKHRTKPKTSQSLPIPKSLFNERKGSTYSHARHSYAKIAKRRDPRLFEDSERNSDGSVTFSRDRVLGAASSQTSSSSFNILNPYYSGASFSMLENGPAGMAPYPERNRKSGNKCSENPYLLQGLHSNKLPGLRILDTDDFLKEDLHPERILDGTLRRTPGSSSDNGFINSTPNCMGNNGATYLGAAQVPESNFVGLRDHDYSLARSNYNLTSKLSQTHSLDSSTYCHLSSSYLNNKLPQTNNYSLTSMNTLSQSSDSTLDASNLAQIESLGNMPNSRDESPILEATEGASVEDVGAKLAEQLHLLDEEPETDLYEVTARNRVHLTRLVLASEGTERPKSTPDSIELEEHTRDVWEIHEPPSERLKHSATCKVGLLKRRQGVEYNYDTLENSQSAIKPELSNYSNSSAEFGVYSGANTFYMPKYLSAPSAIPPQYAPKHHPKYCDLFFRNEPRSPLYSRKNRKDSLDVKDDPVRVEDVCSNIERLKNDENILGTREEFNNNYNESLFGYCNLVCTTDLLEKVDESKEILKLPPVIKKKSRCSECNKRLNITNIYNCRCGRIFCSQHRYSEVHKCTYDYKTEGRKILEHQNPLVTAEKVQRF</sequence>
<dbReference type="PRINTS" id="PR00348">
    <property type="entry name" value="UBIQUITIN"/>
</dbReference>
<dbReference type="SUPFAM" id="SSF118310">
    <property type="entry name" value="AN1-like Zinc finger"/>
    <property type="match status" value="1"/>
</dbReference>
<evidence type="ECO:0008006" key="10">
    <source>
        <dbReference type="Google" id="ProtNLM"/>
    </source>
</evidence>
<dbReference type="Gene3D" id="4.10.1110.10">
    <property type="entry name" value="AN1-like Zinc finger"/>
    <property type="match status" value="1"/>
</dbReference>
<name>A0ABD1EIL3_HYPHA</name>
<accession>A0ABD1EIL3</accession>
<dbReference type="InterPro" id="IPR029071">
    <property type="entry name" value="Ubiquitin-like_domsf"/>
</dbReference>